<feature type="compositionally biased region" description="Basic and acidic residues" evidence="1">
    <location>
        <begin position="52"/>
        <end position="67"/>
    </location>
</feature>
<proteinExistence type="predicted"/>
<feature type="compositionally biased region" description="Acidic residues" evidence="1">
    <location>
        <begin position="68"/>
        <end position="82"/>
    </location>
</feature>
<protein>
    <submittedName>
        <fullName evidence="2">Uncharacterized protein</fullName>
    </submittedName>
</protein>
<dbReference type="Proteomes" id="UP001432027">
    <property type="component" value="Unassembled WGS sequence"/>
</dbReference>
<keyword evidence="3" id="KW-1185">Reference proteome</keyword>
<organism evidence="2 3">
    <name type="scientific">Pristionchus entomophagus</name>
    <dbReference type="NCBI Taxonomy" id="358040"/>
    <lineage>
        <taxon>Eukaryota</taxon>
        <taxon>Metazoa</taxon>
        <taxon>Ecdysozoa</taxon>
        <taxon>Nematoda</taxon>
        <taxon>Chromadorea</taxon>
        <taxon>Rhabditida</taxon>
        <taxon>Rhabditina</taxon>
        <taxon>Diplogasteromorpha</taxon>
        <taxon>Diplogasteroidea</taxon>
        <taxon>Neodiplogasteridae</taxon>
        <taxon>Pristionchus</taxon>
    </lineage>
</organism>
<evidence type="ECO:0000313" key="3">
    <source>
        <dbReference type="Proteomes" id="UP001432027"/>
    </source>
</evidence>
<name>A0AAV5U598_9BILA</name>
<reference evidence="2" key="1">
    <citation type="submission" date="2023-10" db="EMBL/GenBank/DDBJ databases">
        <title>Genome assembly of Pristionchus species.</title>
        <authorList>
            <person name="Yoshida K."/>
            <person name="Sommer R.J."/>
        </authorList>
    </citation>
    <scope>NUCLEOTIDE SEQUENCE</scope>
    <source>
        <strain evidence="2">RS0144</strain>
    </source>
</reference>
<accession>A0AAV5U598</accession>
<dbReference type="AlphaFoldDB" id="A0AAV5U598"/>
<feature type="non-terminal residue" evidence="2">
    <location>
        <position position="89"/>
    </location>
</feature>
<sequence length="89" mass="9947">DNSPFVNHINPGIDYTKLETALKEDIKDEPMGDPLLDKPIDDSPVNGNKGDIVSHESMEEEDWRLNTEQEEPQNVESPEEDGLPSSSAR</sequence>
<gene>
    <name evidence="2" type="ORF">PENTCL1PPCAC_23629</name>
</gene>
<feature type="compositionally biased region" description="Basic and acidic residues" evidence="1">
    <location>
        <begin position="26"/>
        <end position="41"/>
    </location>
</feature>
<dbReference type="EMBL" id="BTSX01000005">
    <property type="protein sequence ID" value="GMT01455.1"/>
    <property type="molecule type" value="Genomic_DNA"/>
</dbReference>
<feature type="region of interest" description="Disordered" evidence="1">
    <location>
        <begin position="26"/>
        <end position="89"/>
    </location>
</feature>
<evidence type="ECO:0000313" key="2">
    <source>
        <dbReference type="EMBL" id="GMT01455.1"/>
    </source>
</evidence>
<comment type="caution">
    <text evidence="2">The sequence shown here is derived from an EMBL/GenBank/DDBJ whole genome shotgun (WGS) entry which is preliminary data.</text>
</comment>
<feature type="non-terminal residue" evidence="2">
    <location>
        <position position="1"/>
    </location>
</feature>
<evidence type="ECO:0000256" key="1">
    <source>
        <dbReference type="SAM" id="MobiDB-lite"/>
    </source>
</evidence>